<organism evidence="18 19">
    <name type="scientific">Lates calcarifer</name>
    <name type="common">Barramundi</name>
    <name type="synonym">Holocentrus calcarifer</name>
    <dbReference type="NCBI Taxonomy" id="8187"/>
    <lineage>
        <taxon>Eukaryota</taxon>
        <taxon>Metazoa</taxon>
        <taxon>Chordata</taxon>
        <taxon>Craniata</taxon>
        <taxon>Vertebrata</taxon>
        <taxon>Euteleostomi</taxon>
        <taxon>Actinopterygii</taxon>
        <taxon>Neopterygii</taxon>
        <taxon>Teleostei</taxon>
        <taxon>Neoteleostei</taxon>
        <taxon>Acanthomorphata</taxon>
        <taxon>Carangaria</taxon>
        <taxon>Carangaria incertae sedis</taxon>
        <taxon>Centropomidae</taxon>
        <taxon>Lates</taxon>
    </lineage>
</organism>
<evidence type="ECO:0000256" key="10">
    <source>
        <dbReference type="ARBA" id="ARBA00023136"/>
    </source>
</evidence>
<feature type="signal peptide" evidence="16">
    <location>
        <begin position="1"/>
        <end position="18"/>
    </location>
</feature>
<evidence type="ECO:0000256" key="11">
    <source>
        <dbReference type="ARBA" id="ARBA00023203"/>
    </source>
</evidence>
<dbReference type="GO" id="GO:0003779">
    <property type="term" value="F:actin binding"/>
    <property type="evidence" value="ECO:0007669"/>
    <property type="project" value="UniProtKB-KW"/>
</dbReference>
<dbReference type="PANTHER" id="PTHR14514">
    <property type="entry name" value="PKA ANCHORING PROTEIN"/>
    <property type="match status" value="1"/>
</dbReference>
<evidence type="ECO:0000313" key="19">
    <source>
        <dbReference type="Proteomes" id="UP000314980"/>
    </source>
</evidence>
<accession>A0A4W6CK25</accession>
<keyword evidence="7" id="KW-0677">Repeat</keyword>
<feature type="region of interest" description="Disordered" evidence="15">
    <location>
        <begin position="150"/>
        <end position="179"/>
    </location>
</feature>
<evidence type="ECO:0000256" key="7">
    <source>
        <dbReference type="ARBA" id="ARBA00022737"/>
    </source>
</evidence>
<dbReference type="STRING" id="8187.ENSLCAP00010012723"/>
<dbReference type="GO" id="GO:0031965">
    <property type="term" value="C:nuclear membrane"/>
    <property type="evidence" value="ECO:0007669"/>
    <property type="project" value="UniProtKB-SubCell"/>
</dbReference>
<evidence type="ECO:0000256" key="4">
    <source>
        <dbReference type="ARBA" id="ARBA00022490"/>
    </source>
</evidence>
<evidence type="ECO:0000256" key="3">
    <source>
        <dbReference type="ARBA" id="ARBA00008619"/>
    </source>
</evidence>
<dbReference type="InterPro" id="IPR018159">
    <property type="entry name" value="Spectrin/alpha-actinin"/>
</dbReference>
<keyword evidence="13" id="KW-0539">Nucleus</keyword>
<dbReference type="FunFam" id="1.20.58.60:FF:000139">
    <property type="entry name" value="nesprin-1 isoform X1"/>
    <property type="match status" value="1"/>
</dbReference>
<dbReference type="PROSITE" id="PS00019">
    <property type="entry name" value="ACTININ_1"/>
    <property type="match status" value="1"/>
</dbReference>
<feature type="compositionally biased region" description="Low complexity" evidence="15">
    <location>
        <begin position="150"/>
        <end position="165"/>
    </location>
</feature>
<dbReference type="InterPro" id="IPR001589">
    <property type="entry name" value="Actinin_actin-bd_CS"/>
</dbReference>
<dbReference type="InParanoid" id="A0A4W6CK25"/>
<keyword evidence="12" id="KW-0206">Cytoskeleton</keyword>
<evidence type="ECO:0000256" key="9">
    <source>
        <dbReference type="ARBA" id="ARBA00023054"/>
    </source>
</evidence>
<feature type="coiled-coil region" evidence="14">
    <location>
        <begin position="1132"/>
        <end position="1163"/>
    </location>
</feature>
<dbReference type="GO" id="GO:0005856">
    <property type="term" value="C:cytoskeleton"/>
    <property type="evidence" value="ECO:0007669"/>
    <property type="project" value="UniProtKB-SubCell"/>
</dbReference>
<dbReference type="GeneTree" id="ENSGT00940000154481"/>
<dbReference type="SMART" id="SM00033">
    <property type="entry name" value="CH"/>
    <property type="match status" value="2"/>
</dbReference>
<dbReference type="SUPFAM" id="SSF46966">
    <property type="entry name" value="Spectrin repeat"/>
    <property type="match status" value="3"/>
</dbReference>
<reference evidence="19" key="1">
    <citation type="submission" date="2015-09" db="EMBL/GenBank/DDBJ databases">
        <authorList>
            <person name="Sai Rama Sridatta P."/>
        </authorList>
    </citation>
    <scope>NUCLEOTIDE SEQUENCE [LARGE SCALE GENOMIC DNA]</scope>
</reference>
<evidence type="ECO:0000259" key="17">
    <source>
        <dbReference type="PROSITE" id="PS50021"/>
    </source>
</evidence>
<evidence type="ECO:0000313" key="18">
    <source>
        <dbReference type="Ensembl" id="ENSLCAP00010012723.1"/>
    </source>
</evidence>
<feature type="chain" id="PRO_5021321131" description="Calponin-homology (CH) domain-containing protein" evidence="16">
    <location>
        <begin position="19"/>
        <end position="1475"/>
    </location>
</feature>
<dbReference type="Proteomes" id="UP000314980">
    <property type="component" value="Unassembled WGS sequence"/>
</dbReference>
<dbReference type="Gene3D" id="1.10.418.10">
    <property type="entry name" value="Calponin-like domain"/>
    <property type="match status" value="2"/>
</dbReference>
<evidence type="ECO:0000256" key="2">
    <source>
        <dbReference type="ARBA" id="ARBA00004245"/>
    </source>
</evidence>
<keyword evidence="9 14" id="KW-0175">Coiled coil</keyword>
<evidence type="ECO:0000256" key="15">
    <source>
        <dbReference type="SAM" id="MobiDB-lite"/>
    </source>
</evidence>
<feature type="coiled-coil region" evidence="14">
    <location>
        <begin position="315"/>
        <end position="363"/>
    </location>
</feature>
<dbReference type="FunFam" id="1.10.418.10:FF:000037">
    <property type="entry name" value="nesprin-1 isoform X1"/>
    <property type="match status" value="1"/>
</dbReference>
<keyword evidence="4" id="KW-0963">Cytoplasm</keyword>
<keyword evidence="19" id="KW-1185">Reference proteome</keyword>
<dbReference type="PANTHER" id="PTHR14514:SF3">
    <property type="entry name" value="NESPRIN-1"/>
    <property type="match status" value="1"/>
</dbReference>
<dbReference type="Pfam" id="PF00307">
    <property type="entry name" value="CH"/>
    <property type="match status" value="2"/>
</dbReference>
<keyword evidence="10" id="KW-0472">Membrane</keyword>
<evidence type="ECO:0000256" key="12">
    <source>
        <dbReference type="ARBA" id="ARBA00023212"/>
    </source>
</evidence>
<keyword evidence="11" id="KW-0009">Actin-binding</keyword>
<dbReference type="Pfam" id="PF25034">
    <property type="entry name" value="Spectrin_SYNE1"/>
    <property type="match status" value="1"/>
</dbReference>
<reference evidence="18" key="3">
    <citation type="submission" date="2025-09" db="UniProtKB">
        <authorList>
            <consortium name="Ensembl"/>
        </authorList>
    </citation>
    <scope>IDENTIFICATION</scope>
</reference>
<comment type="similarity">
    <text evidence="3">Belongs to the nesprin family.</text>
</comment>
<dbReference type="CDD" id="cd21241">
    <property type="entry name" value="CH_SYNE1_rpt1"/>
    <property type="match status" value="1"/>
</dbReference>
<protein>
    <recommendedName>
        <fullName evidence="17">Calponin-homology (CH) domain-containing protein</fullName>
    </recommendedName>
</protein>
<dbReference type="PROSITE" id="PS00020">
    <property type="entry name" value="ACTININ_2"/>
    <property type="match status" value="1"/>
</dbReference>
<keyword evidence="6" id="KW-0812">Transmembrane</keyword>
<dbReference type="Ensembl" id="ENSLCAT00010013000.1">
    <property type="protein sequence ID" value="ENSLCAP00010012723.1"/>
    <property type="gene ID" value="ENSLCAG00010005971.1"/>
</dbReference>
<comment type="subcellular location">
    <subcellularLocation>
        <location evidence="2">Cytoplasm</location>
        <location evidence="2">Cytoskeleton</location>
    </subcellularLocation>
    <subcellularLocation>
        <location evidence="1">Nucleus membrane</location>
    </subcellularLocation>
</comment>
<sequence>MLVQVFICLYVCLCTYESRDLIYQEAVQKRTFTKWINSHLAKHVPPLVVTDLFEDIKDGVMLLALLEVLSGQKLPCEQGKKLKRIHWVANIGTALNFLEGRKIKLVNINSTDIVDGRPAIVLGLVWTIILYFQIEELTSSLPALQALSSSTSSMDSSTSSTETTSPPVKRKPLPPQGGARKSLQKQICFTHCSLIRLGLEVKDFGPSWRTGLAFFAVIHSLRPNLVDMERVWGRPNRENLQEAFCVAETELGIPQLLDPEDVDVDTPDEKSIMTYVAQFLKHHPDRKQSDSDGQTEEEEVTSFKAITGKELKMWLDQLERDAIQAQETEGNLAQQYQLFKSLRVQLEMRRKQVEGALQSTQRDGMLTVDQALVKQAWERVSNRLLDWHLQLDRSLPAPLNMVGAWLHEAEGALRQEIIIQQAHDVTANSVHRALEQHKDVLRSLESHQQVFQRIHKDRSVDGVPVPPDQLQDMAERMNFVSTSSSIHLAKMEFLENKHHMQAFLTLAESKLKSWIIKYSRQETVELMLHNYVSFVEKQHFFENYEVLFQSLKQSAEAYVNADSSVDEGEMGVRRFMREVVTQWRSLSMEVRSVRSMLEEVLSNWERYSSTVASLQAWLEDAEEALSQPENTKREFFRNLSHWMDQHATMNDAGNFLIETCDETVSLDLKQQLLLLNGRWRDLFLKVKQYARADELEKWRKDHLKAVSALKELLDSAEATVSAPVQVTFLNVRAFLQDVESTKQKVVAMETQYKLAARSAQLLAKDAPQDEAARVMATVATAKSQLSKDLLNQQQICKRCLSVIERNHHTLQRSLSTSKVIRNFDLSLLHKRVAEIQGSAQALLKEVGEWRRQEEANNCLRRRFEESRQELERVLKKAQGCLRETGDAEELLRRHTDFFGQLDQRVLSVFLKACDELTDILPQEEQQGLQETVRRLHKQWKDIQGEVPSHLLRLKVDLEQSRVAVILQDSRAELAREMQALSGTCTSERVIKEHRTFFRERKPLTLCEKRIRNMEDLCHKLPDNDPAYQMLDSTRRAVGEVTEQIKSTHLKLEQHPDKWRDPTSVKLHSLFLCFHLFQALQEAVDAREESLLWLKRRLTGLSEVSSEVEVQRQRTALAKLSTDLRALSAMFQYEELREEVQGALEEVLRARKEAEEQTNRILDAEGLEEAKQLYLIHQVCVGKVGGWCCQLQSLQELEGAFTEVDHKSGVEEHNLQATLSSWQNFEAERELVWRFISNTNNELHKELIFNSLDSLRSELEHNKELLTRVEECCARADLLVEKAADIQLGPKNQTLLVQQAQSNREAVTQLQDHLNKNIVQLEMMCMWWERFSSEAETLSSWINEKEKELEAINTTSSLDPLDKNISTVEADCEALSRFVTPGEAGRIRARLTQTRRYFEELKGRVEQLGGQLNQSASYRQRYNDNLEQVFKKLDCPIAYCSSSSETYKILQNHMVRQNREYLICFNTSSRLYMIMF</sequence>
<reference evidence="18" key="2">
    <citation type="submission" date="2025-08" db="UniProtKB">
        <authorList>
            <consortium name="Ensembl"/>
        </authorList>
    </citation>
    <scope>IDENTIFICATION</scope>
</reference>
<evidence type="ECO:0000256" key="1">
    <source>
        <dbReference type="ARBA" id="ARBA00004126"/>
    </source>
</evidence>
<evidence type="ECO:0000256" key="6">
    <source>
        <dbReference type="ARBA" id="ARBA00022692"/>
    </source>
</evidence>
<name>A0A4W6CK25_LATCA</name>
<proteinExistence type="inferred from homology"/>
<feature type="domain" description="Calponin-homology (CH)" evidence="17">
    <location>
        <begin position="178"/>
        <end position="284"/>
    </location>
</feature>
<dbReference type="InterPro" id="IPR047290">
    <property type="entry name" value="CH_SYNE1_rpt1"/>
</dbReference>
<keyword evidence="5" id="KW-0597">Phosphoprotein</keyword>
<dbReference type="SUPFAM" id="SSF47576">
    <property type="entry name" value="Calponin-homology domain, CH-domain"/>
    <property type="match status" value="1"/>
</dbReference>
<evidence type="ECO:0000256" key="14">
    <source>
        <dbReference type="SAM" id="Coils"/>
    </source>
</evidence>
<evidence type="ECO:0000256" key="16">
    <source>
        <dbReference type="SAM" id="SignalP"/>
    </source>
</evidence>
<dbReference type="Gene3D" id="1.20.58.60">
    <property type="match status" value="2"/>
</dbReference>
<dbReference type="InterPro" id="IPR036872">
    <property type="entry name" value="CH_dom_sf"/>
</dbReference>
<evidence type="ECO:0000256" key="8">
    <source>
        <dbReference type="ARBA" id="ARBA00022989"/>
    </source>
</evidence>
<dbReference type="InterPro" id="IPR057057">
    <property type="entry name" value="Spectrin_SYNE1"/>
</dbReference>
<feature type="domain" description="Calponin-homology (CH)" evidence="17">
    <location>
        <begin position="26"/>
        <end position="133"/>
    </location>
</feature>
<evidence type="ECO:0000256" key="5">
    <source>
        <dbReference type="ARBA" id="ARBA00022553"/>
    </source>
</evidence>
<dbReference type="SMART" id="SM00150">
    <property type="entry name" value="SPEC"/>
    <property type="match status" value="2"/>
</dbReference>
<keyword evidence="8" id="KW-1133">Transmembrane helix</keyword>
<keyword evidence="16" id="KW-0732">Signal</keyword>
<evidence type="ECO:0000256" key="13">
    <source>
        <dbReference type="ARBA" id="ARBA00023242"/>
    </source>
</evidence>
<dbReference type="PROSITE" id="PS50021">
    <property type="entry name" value="CH"/>
    <property type="match status" value="2"/>
</dbReference>
<dbReference type="InterPro" id="IPR001715">
    <property type="entry name" value="CH_dom"/>
</dbReference>